<dbReference type="EMBL" id="MFCX01000006">
    <property type="protein sequence ID" value="OGE26643.1"/>
    <property type="molecule type" value="Genomic_DNA"/>
</dbReference>
<gene>
    <name evidence="1" type="ORF">A3C26_04615</name>
</gene>
<dbReference type="AlphaFoldDB" id="A0A1F5JDG0"/>
<name>A0A1F5JDG0_9BACT</name>
<dbReference type="InterPro" id="IPR043519">
    <property type="entry name" value="NT_sf"/>
</dbReference>
<dbReference type="InterPro" id="IPR018700">
    <property type="entry name" value="DUF2204"/>
</dbReference>
<reference evidence="1 2" key="1">
    <citation type="journal article" date="2016" name="Nat. Commun.">
        <title>Thousands of microbial genomes shed light on interconnected biogeochemical processes in an aquifer system.</title>
        <authorList>
            <person name="Anantharaman K."/>
            <person name="Brown C.T."/>
            <person name="Hug L.A."/>
            <person name="Sharon I."/>
            <person name="Castelle C.J."/>
            <person name="Probst A.J."/>
            <person name="Thomas B.C."/>
            <person name="Singh A."/>
            <person name="Wilkins M.J."/>
            <person name="Karaoz U."/>
            <person name="Brodie E.L."/>
            <person name="Williams K.H."/>
            <person name="Hubbard S.S."/>
            <person name="Banfield J.F."/>
        </authorList>
    </citation>
    <scope>NUCLEOTIDE SEQUENCE [LARGE SCALE GENOMIC DNA]</scope>
</reference>
<organism evidence="1 2">
    <name type="scientific">Candidatus Daviesbacteria bacterium RIFCSPHIGHO2_02_FULL_39_12</name>
    <dbReference type="NCBI Taxonomy" id="1797770"/>
    <lineage>
        <taxon>Bacteria</taxon>
        <taxon>Candidatus Daviesiibacteriota</taxon>
    </lineage>
</organism>
<dbReference type="SUPFAM" id="SSF81301">
    <property type="entry name" value="Nucleotidyltransferase"/>
    <property type="match status" value="1"/>
</dbReference>
<comment type="caution">
    <text evidence="1">The sequence shown here is derived from an EMBL/GenBank/DDBJ whole genome shotgun (WGS) entry which is preliminary data.</text>
</comment>
<dbReference type="Pfam" id="PF09970">
    <property type="entry name" value="DUF2204"/>
    <property type="match status" value="1"/>
</dbReference>
<proteinExistence type="predicted"/>
<evidence type="ECO:0008006" key="3">
    <source>
        <dbReference type="Google" id="ProtNLM"/>
    </source>
</evidence>
<evidence type="ECO:0000313" key="1">
    <source>
        <dbReference type="EMBL" id="OGE26643.1"/>
    </source>
</evidence>
<sequence>MELENTLKKVAKILIKLRIPYLVTGGVAVVVWGRPRYTADIDIVIELKKDKIEKLIAALIKEGYVDKEAVSEALKYRSEFNFIDRESSLKVDFWILRDSEFDRSRLKRAVLRKIFGTKIYFSSPEDLILRKLLWFNDSKSSRQLEDIHSIMAIIKDKLDYDYLRKWAKQHHTLGFLEKMISLVNP</sequence>
<dbReference type="Gene3D" id="3.30.460.40">
    <property type="match status" value="1"/>
</dbReference>
<protein>
    <recommendedName>
        <fullName evidence="3">Nucleotidyltransferase family protein</fullName>
    </recommendedName>
</protein>
<evidence type="ECO:0000313" key="2">
    <source>
        <dbReference type="Proteomes" id="UP000177042"/>
    </source>
</evidence>
<accession>A0A1F5JDG0</accession>
<dbReference type="Proteomes" id="UP000177042">
    <property type="component" value="Unassembled WGS sequence"/>
</dbReference>